<dbReference type="InterPro" id="IPR013094">
    <property type="entry name" value="AB_hydrolase_3"/>
</dbReference>
<name>A0A9W6FQD9_9MICO</name>
<dbReference type="GO" id="GO:0016787">
    <property type="term" value="F:hydrolase activity"/>
    <property type="evidence" value="ECO:0007669"/>
    <property type="project" value="UniProtKB-KW"/>
</dbReference>
<dbReference type="RefSeq" id="WP_281882510.1">
    <property type="nucleotide sequence ID" value="NZ_BSDP01000001.1"/>
</dbReference>
<dbReference type="Pfam" id="PF07859">
    <property type="entry name" value="Abhydrolase_3"/>
    <property type="match status" value="1"/>
</dbReference>
<dbReference type="SUPFAM" id="SSF53474">
    <property type="entry name" value="alpha/beta-Hydrolases"/>
    <property type="match status" value="1"/>
</dbReference>
<dbReference type="Gene3D" id="3.40.50.1820">
    <property type="entry name" value="alpha/beta hydrolase"/>
    <property type="match status" value="1"/>
</dbReference>
<feature type="domain" description="Alpha/beta hydrolase fold-3" evidence="2">
    <location>
        <begin position="86"/>
        <end position="294"/>
    </location>
</feature>
<keyword evidence="1" id="KW-0378">Hydrolase</keyword>
<reference evidence="3" key="1">
    <citation type="submission" date="2022-12" db="EMBL/GenBank/DDBJ databases">
        <title>Reference genome sequencing for broad-spectrum identification of bacterial and archaeal isolates by mass spectrometry.</title>
        <authorList>
            <person name="Sekiguchi Y."/>
            <person name="Tourlousse D.M."/>
        </authorList>
    </citation>
    <scope>NUCLEOTIDE SEQUENCE</scope>
    <source>
        <strain evidence="3">14</strain>
    </source>
</reference>
<comment type="caution">
    <text evidence="3">The sequence shown here is derived from an EMBL/GenBank/DDBJ whole genome shotgun (WGS) entry which is preliminary data.</text>
</comment>
<evidence type="ECO:0000256" key="1">
    <source>
        <dbReference type="ARBA" id="ARBA00022801"/>
    </source>
</evidence>
<dbReference type="InterPro" id="IPR029058">
    <property type="entry name" value="AB_hydrolase_fold"/>
</dbReference>
<dbReference type="PANTHER" id="PTHR48081:SF8">
    <property type="entry name" value="ALPHA_BETA HYDROLASE FOLD-3 DOMAIN-CONTAINING PROTEIN-RELATED"/>
    <property type="match status" value="1"/>
</dbReference>
<protein>
    <submittedName>
        <fullName evidence="3">Esterase</fullName>
    </submittedName>
</protein>
<dbReference type="InterPro" id="IPR050300">
    <property type="entry name" value="GDXG_lipolytic_enzyme"/>
</dbReference>
<proteinExistence type="predicted"/>
<organism evidence="3 4">
    <name type="scientific">Agromyces rhizosphaerae</name>
    <dbReference type="NCBI Taxonomy" id="88374"/>
    <lineage>
        <taxon>Bacteria</taxon>
        <taxon>Bacillati</taxon>
        <taxon>Actinomycetota</taxon>
        <taxon>Actinomycetes</taxon>
        <taxon>Micrococcales</taxon>
        <taxon>Microbacteriaceae</taxon>
        <taxon>Agromyces</taxon>
    </lineage>
</organism>
<evidence type="ECO:0000313" key="3">
    <source>
        <dbReference type="EMBL" id="GLI26507.1"/>
    </source>
</evidence>
<accession>A0A9W6FQD9</accession>
<evidence type="ECO:0000313" key="4">
    <source>
        <dbReference type="Proteomes" id="UP001144396"/>
    </source>
</evidence>
<dbReference type="PANTHER" id="PTHR48081">
    <property type="entry name" value="AB HYDROLASE SUPERFAMILY PROTEIN C4A8.06C"/>
    <property type="match status" value="1"/>
</dbReference>
<sequence>MGDTGTPAATTRMRAEDLDPDLRRPYRVAPPIAVRRAWQRRLANRAMRLMPPPRLAEGMTLEVVDFDVPATGVRVFTPPGASGAALVWIHGGGYVIGAAEMDDRACAGLAARLGITVVSVQYRLAPAHPFPAPLDDCVAAWEWVQREAAGRGLDPELVAVGGQSAGGGLAAALAQRLADLGGTQPAAQLLYCPMLDDRTAATRAHDARRHFAWSNRDNLVGWRSYLGAAPGAAEVPAYAVPARRADLAGLPPAWVGVGDIDLFHDEDVAYAEALRAAGVEVTTDVVPGAPHGFETIAWSSEMAKAFRRRAEEWLAARLGVASNAS</sequence>
<evidence type="ECO:0000259" key="2">
    <source>
        <dbReference type="Pfam" id="PF07859"/>
    </source>
</evidence>
<dbReference type="EMBL" id="BSDP01000001">
    <property type="protein sequence ID" value="GLI26507.1"/>
    <property type="molecule type" value="Genomic_DNA"/>
</dbReference>
<keyword evidence="4" id="KW-1185">Reference proteome</keyword>
<dbReference type="AlphaFoldDB" id="A0A9W6FQD9"/>
<gene>
    <name evidence="3" type="ORF">ARHIZOSPH14_07490</name>
</gene>
<dbReference type="Proteomes" id="UP001144396">
    <property type="component" value="Unassembled WGS sequence"/>
</dbReference>